<dbReference type="PANTHER" id="PTHR31170:SF23">
    <property type="match status" value="1"/>
</dbReference>
<organism evidence="2">
    <name type="scientific">Fagus sylvatica</name>
    <name type="common">Beechnut</name>
    <dbReference type="NCBI Taxonomy" id="28930"/>
    <lineage>
        <taxon>Eukaryota</taxon>
        <taxon>Viridiplantae</taxon>
        <taxon>Streptophyta</taxon>
        <taxon>Embryophyta</taxon>
        <taxon>Tracheophyta</taxon>
        <taxon>Spermatophyta</taxon>
        <taxon>Magnoliopsida</taxon>
        <taxon>eudicotyledons</taxon>
        <taxon>Gunneridae</taxon>
        <taxon>Pentapetalae</taxon>
        <taxon>rosids</taxon>
        <taxon>fabids</taxon>
        <taxon>Fagales</taxon>
        <taxon>Fagaceae</taxon>
        <taxon>Fagus</taxon>
    </lineage>
</organism>
<dbReference type="InterPro" id="IPR004158">
    <property type="entry name" value="DUF247_pln"/>
</dbReference>
<keyword evidence="1" id="KW-1133">Transmembrane helix</keyword>
<dbReference type="AlphaFoldDB" id="A0A2N9GPX6"/>
<name>A0A2N9GPX6_FAGSY</name>
<evidence type="ECO:0000256" key="1">
    <source>
        <dbReference type="SAM" id="Phobius"/>
    </source>
</evidence>
<reference evidence="2" key="1">
    <citation type="submission" date="2018-02" db="EMBL/GenBank/DDBJ databases">
        <authorList>
            <person name="Cohen D.B."/>
            <person name="Kent A.D."/>
        </authorList>
    </citation>
    <scope>NUCLEOTIDE SEQUENCE</scope>
</reference>
<proteinExistence type="predicted"/>
<gene>
    <name evidence="2" type="ORF">FSB_LOCUS29351</name>
</gene>
<keyword evidence="1" id="KW-0472">Membrane</keyword>
<sequence>MLTSFEPPLSTDCCIYRVPDDLRKLNEAAYTPKVISIGPFHHGNIRLQTMEKQKVGYLKSFMERENVVITLETLVSTIKQREGGIRRCYREAIQLSSDDFVKMILLDVSFILEYFWKCWCSWTSDDSLWLINALIWDLVLLENQIPFFIIEELFGLAFPFLSNSSPSLIQLTVNFFSDFNDQNIPSLPDVRIKHFTDLLRTFQLPQTQGLPPRCVEMIKHLYSATQLHEAGEKFKVSSSKCLLDLKFTNGVLEIPCIQLEDKTESHIRNLMAFEQYHYIGQAYITDYYFILDFLINTTRYVDLLCKKGIMVNYLGDSNAATLMVNRLNNEIVWTNLSSNYCFLSEDLNEFYENRWQNWKATLKRDYFSTPWRTASTIAAVILLVLTFIQTVCSIIQLLPKHK</sequence>
<dbReference type="EMBL" id="OIVN01002202">
    <property type="protein sequence ID" value="SPD01469.1"/>
    <property type="molecule type" value="Genomic_DNA"/>
</dbReference>
<evidence type="ECO:0000313" key="2">
    <source>
        <dbReference type="EMBL" id="SPD01469.1"/>
    </source>
</evidence>
<feature type="transmembrane region" description="Helical" evidence="1">
    <location>
        <begin position="377"/>
        <end position="398"/>
    </location>
</feature>
<keyword evidence="1" id="KW-0812">Transmembrane</keyword>
<protein>
    <submittedName>
        <fullName evidence="2">Uncharacterized protein</fullName>
    </submittedName>
</protein>
<dbReference type="PANTHER" id="PTHR31170">
    <property type="entry name" value="BNAC04G53230D PROTEIN"/>
    <property type="match status" value="1"/>
</dbReference>
<accession>A0A2N9GPX6</accession>
<dbReference type="Pfam" id="PF03140">
    <property type="entry name" value="DUF247"/>
    <property type="match status" value="1"/>
</dbReference>